<feature type="domain" description="Acyl-CoA dehydrogenase/oxidase N-terminal" evidence="20">
    <location>
        <begin position="68"/>
        <end position="177"/>
    </location>
</feature>
<dbReference type="InterPro" id="IPR036250">
    <property type="entry name" value="AcylCo_DH-like_C"/>
</dbReference>
<sequence length="452" mass="49443">MHFTECLLLRFRPKGRPVSHCLLAVVSARWPAMFWRRLISTTTRHFNTSLRTTPNEPVQAGGMCFELSEEARTYQSVALKFAKEEIIPRAAHYDKTGEYPWDLVRSAWKLGLANAGIPEAYGGLHLGSLESMVVVEALSYGCTGVSTAIVANELAEMPLILSGSEFLKKKYLGRMTAEPLVAAYCVTEPGAGSDVAGVKTKLTKKGNEYVLSGQKMWITNGGHANWFFVLARSDPNTKAPASKAFTAVVVDGDAKGIVRGKKEVNMGQRCSDTRGITFEDVVVPKENLIGEEGMGFKIAMGAFDRTRPAVAAGAVGLAWRCLDEAVKYSLERKAFGQPIGHHQAIAFLLADMAIGVETAQLITYKAAWEMDQGRRNSYLASIAKAYASDVANKCATEAVQVFGGNGFNSEYPVEKLMRDAKIYQIYEGTSQIQRIVISRQLFAQVKEQGGLM</sequence>
<evidence type="ECO:0000256" key="3">
    <source>
        <dbReference type="ARBA" id="ARBA00005198"/>
    </source>
</evidence>
<dbReference type="PROSITE" id="PS00073">
    <property type="entry name" value="ACYL_COA_DH_2"/>
    <property type="match status" value="1"/>
</dbReference>
<name>A0A5S6QWN1_TRIMR</name>
<evidence type="ECO:0000256" key="5">
    <source>
        <dbReference type="ARBA" id="ARBA00011881"/>
    </source>
</evidence>
<dbReference type="PANTHER" id="PTHR48083:SF2">
    <property type="entry name" value="MEDIUM-CHAIN SPECIFIC ACYL-COA DEHYDROGENASE, MITOCHONDRIAL"/>
    <property type="match status" value="1"/>
</dbReference>
<dbReference type="InterPro" id="IPR006089">
    <property type="entry name" value="Acyl-CoA_DH_CS"/>
</dbReference>
<protein>
    <recommendedName>
        <fullName evidence="7">Medium-chain specific acyl-CoA dehydrogenase, mitochondrial</fullName>
        <ecNumber evidence="6">1.3.8.7</ecNumber>
    </recommendedName>
</protein>
<keyword evidence="9 17" id="KW-0274">FAD</keyword>
<dbReference type="SUPFAM" id="SSF56645">
    <property type="entry name" value="Acyl-CoA dehydrogenase NM domain-like"/>
    <property type="match status" value="1"/>
</dbReference>
<dbReference type="Gene3D" id="2.40.110.10">
    <property type="entry name" value="Butyryl-CoA Dehydrogenase, subunit A, domain 2"/>
    <property type="match status" value="1"/>
</dbReference>
<evidence type="ECO:0000259" key="18">
    <source>
        <dbReference type="Pfam" id="PF00441"/>
    </source>
</evidence>
<evidence type="ECO:0000256" key="2">
    <source>
        <dbReference type="ARBA" id="ARBA00004305"/>
    </source>
</evidence>
<dbReference type="Gene3D" id="1.10.540.10">
    <property type="entry name" value="Acyl-CoA dehydrogenase/oxidase, N-terminal domain"/>
    <property type="match status" value="1"/>
</dbReference>
<evidence type="ECO:0000256" key="4">
    <source>
        <dbReference type="ARBA" id="ARBA00009347"/>
    </source>
</evidence>
<keyword evidence="8 17" id="KW-0285">Flavoprotein</keyword>
<evidence type="ECO:0000256" key="6">
    <source>
        <dbReference type="ARBA" id="ARBA00012033"/>
    </source>
</evidence>
<dbReference type="GO" id="GO:0070991">
    <property type="term" value="F:medium-chain fatty acyl-CoA dehydrogenase activity"/>
    <property type="evidence" value="ECO:0007669"/>
    <property type="project" value="UniProtKB-EC"/>
</dbReference>
<dbReference type="InterPro" id="IPR046373">
    <property type="entry name" value="Acyl-CoA_Oxase/DH_mid-dom_sf"/>
</dbReference>
<comment type="subcellular location">
    <subcellularLocation>
        <location evidence="2">Mitochondrion matrix</location>
    </subcellularLocation>
</comment>
<evidence type="ECO:0000256" key="12">
    <source>
        <dbReference type="ARBA" id="ARBA00023002"/>
    </source>
</evidence>
<evidence type="ECO:0000256" key="1">
    <source>
        <dbReference type="ARBA" id="ARBA00001974"/>
    </source>
</evidence>
<feature type="domain" description="Acyl-CoA oxidase/dehydrogenase middle" evidence="19">
    <location>
        <begin position="183"/>
        <end position="281"/>
    </location>
</feature>
<dbReference type="Gene3D" id="1.20.140.10">
    <property type="entry name" value="Butyryl-CoA Dehydrogenase, subunit A, domain 3"/>
    <property type="match status" value="1"/>
</dbReference>
<dbReference type="InterPro" id="IPR009100">
    <property type="entry name" value="AcylCoA_DH/oxidase_NM_dom_sf"/>
</dbReference>
<evidence type="ECO:0000256" key="11">
    <source>
        <dbReference type="ARBA" id="ARBA00022946"/>
    </source>
</evidence>
<proteinExistence type="inferred from homology"/>
<dbReference type="PROSITE" id="PS00072">
    <property type="entry name" value="ACYL_COA_DH_1"/>
    <property type="match status" value="1"/>
</dbReference>
<evidence type="ECO:0000256" key="13">
    <source>
        <dbReference type="ARBA" id="ARBA00023098"/>
    </source>
</evidence>
<reference evidence="22" key="1">
    <citation type="submission" date="2019-12" db="UniProtKB">
        <authorList>
            <consortium name="WormBaseParasite"/>
        </authorList>
    </citation>
    <scope>IDENTIFICATION</scope>
</reference>
<dbReference type="GO" id="GO:0005759">
    <property type="term" value="C:mitochondrial matrix"/>
    <property type="evidence" value="ECO:0007669"/>
    <property type="project" value="UniProtKB-SubCell"/>
</dbReference>
<dbReference type="InterPro" id="IPR050741">
    <property type="entry name" value="Acyl-CoA_dehydrogenase"/>
</dbReference>
<comment type="subunit">
    <text evidence="5">Homotetramer.</text>
</comment>
<accession>A0A5S6QWN1</accession>
<keyword evidence="14" id="KW-0496">Mitochondrion</keyword>
<dbReference type="Pfam" id="PF02770">
    <property type="entry name" value="Acyl-CoA_dh_M"/>
    <property type="match status" value="1"/>
</dbReference>
<keyword evidence="10" id="KW-0276">Fatty acid metabolism</keyword>
<evidence type="ECO:0000259" key="20">
    <source>
        <dbReference type="Pfam" id="PF02771"/>
    </source>
</evidence>
<evidence type="ECO:0000256" key="17">
    <source>
        <dbReference type="RuleBase" id="RU362125"/>
    </source>
</evidence>
<dbReference type="STRING" id="70415.A0A5S6QWN1"/>
<comment type="function">
    <text evidence="16">This enzyme is specific for acyl chain lengths of 4 to 16.</text>
</comment>
<dbReference type="EC" id="1.3.8.7" evidence="6"/>
<evidence type="ECO:0000313" key="22">
    <source>
        <dbReference type="WBParaSite" id="TMUE_3000011831.1"/>
    </source>
</evidence>
<dbReference type="InterPro" id="IPR013786">
    <property type="entry name" value="AcylCoA_DH/ox_N"/>
</dbReference>
<evidence type="ECO:0000256" key="7">
    <source>
        <dbReference type="ARBA" id="ARBA00019125"/>
    </source>
</evidence>
<dbReference type="GO" id="GO:0051793">
    <property type="term" value="P:medium-chain fatty acid catabolic process"/>
    <property type="evidence" value="ECO:0007669"/>
    <property type="project" value="TreeGrafter"/>
</dbReference>
<evidence type="ECO:0000313" key="21">
    <source>
        <dbReference type="Proteomes" id="UP000046395"/>
    </source>
</evidence>
<dbReference type="FunFam" id="2.40.110.10:FF:000007">
    <property type="entry name" value="Medium-chain specific acyl-CoA dehydrogenase, mitochondrial"/>
    <property type="match status" value="1"/>
</dbReference>
<comment type="catalytic activity">
    <reaction evidence="15">
        <text>a medium-chain 2,3-saturated fatty acyl-CoA + oxidized [electron-transfer flavoprotein] + H(+) = a medium-chain (2E)-enoyl-CoA + reduced [electron-transfer flavoprotein]</text>
        <dbReference type="Rhea" id="RHEA:14477"/>
        <dbReference type="Rhea" id="RHEA-COMP:10685"/>
        <dbReference type="Rhea" id="RHEA-COMP:10686"/>
        <dbReference type="ChEBI" id="CHEBI:15378"/>
        <dbReference type="ChEBI" id="CHEBI:57692"/>
        <dbReference type="ChEBI" id="CHEBI:58307"/>
        <dbReference type="ChEBI" id="CHEBI:83723"/>
        <dbReference type="ChEBI" id="CHEBI:83726"/>
        <dbReference type="EC" id="1.3.8.7"/>
    </reaction>
</comment>
<dbReference type="InterPro" id="IPR009075">
    <property type="entry name" value="AcylCo_DH/oxidase_C"/>
</dbReference>
<evidence type="ECO:0000256" key="10">
    <source>
        <dbReference type="ARBA" id="ARBA00022832"/>
    </source>
</evidence>
<dbReference type="InterPro" id="IPR006091">
    <property type="entry name" value="Acyl-CoA_Oxase/DH_mid-dom"/>
</dbReference>
<keyword evidence="12 17" id="KW-0560">Oxidoreductase</keyword>
<evidence type="ECO:0000259" key="19">
    <source>
        <dbReference type="Pfam" id="PF02770"/>
    </source>
</evidence>
<organism evidence="21 22">
    <name type="scientific">Trichuris muris</name>
    <name type="common">Mouse whipworm</name>
    <dbReference type="NCBI Taxonomy" id="70415"/>
    <lineage>
        <taxon>Eukaryota</taxon>
        <taxon>Metazoa</taxon>
        <taxon>Ecdysozoa</taxon>
        <taxon>Nematoda</taxon>
        <taxon>Enoplea</taxon>
        <taxon>Dorylaimia</taxon>
        <taxon>Trichinellida</taxon>
        <taxon>Trichuridae</taxon>
        <taxon>Trichuris</taxon>
    </lineage>
</organism>
<feature type="domain" description="Acyl-CoA dehydrogenase/oxidase C-terminal" evidence="18">
    <location>
        <begin position="293"/>
        <end position="441"/>
    </location>
</feature>
<dbReference type="Proteomes" id="UP000046395">
    <property type="component" value="Unassembled WGS sequence"/>
</dbReference>
<dbReference type="InterPro" id="IPR037069">
    <property type="entry name" value="AcylCoA_DH/ox_N_sf"/>
</dbReference>
<dbReference type="FunFam" id="1.10.540.10:FF:000010">
    <property type="entry name" value="Medium-chain specific acyl-CoA dehydrogenase, mitochondrial"/>
    <property type="match status" value="1"/>
</dbReference>
<dbReference type="Pfam" id="PF02771">
    <property type="entry name" value="Acyl-CoA_dh_N"/>
    <property type="match status" value="1"/>
</dbReference>
<keyword evidence="11" id="KW-0809">Transit peptide</keyword>
<evidence type="ECO:0000256" key="14">
    <source>
        <dbReference type="ARBA" id="ARBA00023128"/>
    </source>
</evidence>
<dbReference type="SUPFAM" id="SSF47203">
    <property type="entry name" value="Acyl-CoA dehydrogenase C-terminal domain-like"/>
    <property type="match status" value="1"/>
</dbReference>
<keyword evidence="13" id="KW-0443">Lipid metabolism</keyword>
<evidence type="ECO:0000256" key="8">
    <source>
        <dbReference type="ARBA" id="ARBA00022630"/>
    </source>
</evidence>
<dbReference type="AlphaFoldDB" id="A0A5S6QWN1"/>
<keyword evidence="21" id="KW-1185">Reference proteome</keyword>
<dbReference type="Pfam" id="PF00441">
    <property type="entry name" value="Acyl-CoA_dh_1"/>
    <property type="match status" value="1"/>
</dbReference>
<evidence type="ECO:0000256" key="16">
    <source>
        <dbReference type="ARBA" id="ARBA00059733"/>
    </source>
</evidence>
<evidence type="ECO:0000256" key="9">
    <source>
        <dbReference type="ARBA" id="ARBA00022827"/>
    </source>
</evidence>
<comment type="similarity">
    <text evidence="4 17">Belongs to the acyl-CoA dehydrogenase family.</text>
</comment>
<dbReference type="FunFam" id="1.20.140.10:FF:000011">
    <property type="entry name" value="Medium-chain specific acyl-CoA dehydrogenase, mitochondrial"/>
    <property type="match status" value="1"/>
</dbReference>
<evidence type="ECO:0000256" key="15">
    <source>
        <dbReference type="ARBA" id="ARBA00047882"/>
    </source>
</evidence>
<dbReference type="WBParaSite" id="TMUE_3000011831.1">
    <property type="protein sequence ID" value="TMUE_3000011831.1"/>
    <property type="gene ID" value="WBGene00287608"/>
</dbReference>
<dbReference type="PANTHER" id="PTHR48083">
    <property type="entry name" value="MEDIUM-CHAIN SPECIFIC ACYL-COA DEHYDROGENASE, MITOCHONDRIAL-RELATED"/>
    <property type="match status" value="1"/>
</dbReference>
<dbReference type="GO" id="GO:0050660">
    <property type="term" value="F:flavin adenine dinucleotide binding"/>
    <property type="evidence" value="ECO:0007669"/>
    <property type="project" value="InterPro"/>
</dbReference>
<comment type="cofactor">
    <cofactor evidence="1 17">
        <name>FAD</name>
        <dbReference type="ChEBI" id="CHEBI:57692"/>
    </cofactor>
</comment>
<comment type="pathway">
    <text evidence="3">Lipid metabolism; mitochondrial fatty acid beta-oxidation.</text>
</comment>